<proteinExistence type="predicted"/>
<evidence type="ECO:0008006" key="2">
    <source>
        <dbReference type="Google" id="ProtNLM"/>
    </source>
</evidence>
<comment type="caution">
    <text evidence="1">The sequence shown here is derived from an EMBL/GenBank/DDBJ whole genome shotgun (WGS) entry which is preliminary data.</text>
</comment>
<organism evidence="1">
    <name type="scientific">Salmonella enterica subsp. enterica serovar Bareilly</name>
    <dbReference type="NCBI Taxonomy" id="58096"/>
    <lineage>
        <taxon>Bacteria</taxon>
        <taxon>Pseudomonadati</taxon>
        <taxon>Pseudomonadota</taxon>
        <taxon>Gammaproteobacteria</taxon>
        <taxon>Enterobacterales</taxon>
        <taxon>Enterobacteriaceae</taxon>
        <taxon>Salmonella</taxon>
    </lineage>
</organism>
<gene>
    <name evidence="1" type="ORF">CD529_03015</name>
</gene>
<reference evidence="1" key="1">
    <citation type="submission" date="2018-07" db="EMBL/GenBank/DDBJ databases">
        <authorList>
            <consortium name="PulseNet: The National Subtyping Network for Foodborne Disease Surveillance"/>
            <person name="Tarr C.L."/>
            <person name="Trees E."/>
            <person name="Katz L.S."/>
            <person name="Carleton-Romer H.A."/>
            <person name="Stroika S."/>
            <person name="Kucerova Z."/>
            <person name="Roache K.F."/>
            <person name="Sabol A.L."/>
            <person name="Besser J."/>
            <person name="Gerner-Smidt P."/>
        </authorList>
    </citation>
    <scope>NUCLEOTIDE SEQUENCE</scope>
    <source>
        <strain evidence="1">PNUSAS014150</strain>
    </source>
</reference>
<protein>
    <recommendedName>
        <fullName evidence="2">Phage encoded protein PagM</fullName>
    </recommendedName>
</protein>
<evidence type="ECO:0000313" key="1">
    <source>
        <dbReference type="EMBL" id="EDI4192245.1"/>
    </source>
</evidence>
<name>A0A5V9Y6U4_SALET</name>
<accession>A0A5V9Y6U4</accession>
<dbReference type="AlphaFoldDB" id="A0A5V9Y6U4"/>
<dbReference type="EMBL" id="AAMKXG010000002">
    <property type="protein sequence ID" value="EDI4192245.1"/>
    <property type="molecule type" value="Genomic_DNA"/>
</dbReference>
<sequence>MVLTLYEGLIEHQIYPGLFNTAYYEGNNMFSLIKSRKVLFITTLLLLSSAAQPAFALGCIGDGGSTADCAKVCSLAAGLGPLVFSFAFNV</sequence>